<dbReference type="Pfam" id="PF13455">
    <property type="entry name" value="MUG113"/>
    <property type="match status" value="1"/>
</dbReference>
<evidence type="ECO:0000313" key="3">
    <source>
        <dbReference type="Proteomes" id="UP000034676"/>
    </source>
</evidence>
<comment type="caution">
    <text evidence="2">The sequence shown here is derived from an EMBL/GenBank/DDBJ whole genome shotgun (WGS) entry which is preliminary data.</text>
</comment>
<organism evidence="2 3">
    <name type="scientific">Candidatus Woesebacteria bacterium GW2011_GWA1_41_13b</name>
    <dbReference type="NCBI Taxonomy" id="1618555"/>
    <lineage>
        <taxon>Bacteria</taxon>
        <taxon>Candidatus Woeseibacteriota</taxon>
    </lineage>
</organism>
<dbReference type="SMART" id="SM00974">
    <property type="entry name" value="T5orf172"/>
    <property type="match status" value="1"/>
</dbReference>
<sequence>MLTKQDIIKKLQMFAKENGGKTPSQKVFFENTDVGIYDRMRFWPNYGALVREAGLTPNEFDKTKYNHDQLCRLFIRVVREEDKWPTRGILDVKHHADHSFPDSSTFYKKLGLTGELAKTILKFVGEKRGYRDIVDTCNSVLKEYEDSSLSSEGGVVPGYVYLGKQNGKYKIGKSKDPDRRREDITLLGPEPFELIHVIKTDDMNGIEKYWHERFKSKHKRAEWFSLSRADISAFKQWKKIA</sequence>
<name>A0A0G0X3D7_9BACT</name>
<dbReference type="AlphaFoldDB" id="A0A0G0X3D7"/>
<accession>A0A0G0X3D7</accession>
<protein>
    <recommendedName>
        <fullName evidence="1">Bacteriophage T5 Orf172 DNA-binding domain-containing protein</fullName>
    </recommendedName>
</protein>
<gene>
    <name evidence="2" type="ORF">UU42_C0021G0007</name>
</gene>
<evidence type="ECO:0000313" key="2">
    <source>
        <dbReference type="EMBL" id="KKR91140.1"/>
    </source>
</evidence>
<dbReference type="InterPro" id="IPR018306">
    <property type="entry name" value="Phage_T5_Orf172_DNA-bd"/>
</dbReference>
<dbReference type="Proteomes" id="UP000034676">
    <property type="component" value="Unassembled WGS sequence"/>
</dbReference>
<evidence type="ECO:0000259" key="1">
    <source>
        <dbReference type="SMART" id="SM00974"/>
    </source>
</evidence>
<reference evidence="2 3" key="1">
    <citation type="journal article" date="2015" name="Nature">
        <title>rRNA introns, odd ribosomes, and small enigmatic genomes across a large radiation of phyla.</title>
        <authorList>
            <person name="Brown C.T."/>
            <person name="Hug L.A."/>
            <person name="Thomas B.C."/>
            <person name="Sharon I."/>
            <person name="Castelle C.J."/>
            <person name="Singh A."/>
            <person name="Wilkins M.J."/>
            <person name="Williams K.H."/>
            <person name="Banfield J.F."/>
        </authorList>
    </citation>
    <scope>NUCLEOTIDE SEQUENCE [LARGE SCALE GENOMIC DNA]</scope>
</reference>
<feature type="domain" description="Bacteriophage T5 Orf172 DNA-binding" evidence="1">
    <location>
        <begin position="163"/>
        <end position="238"/>
    </location>
</feature>
<dbReference type="EMBL" id="LCAO01000021">
    <property type="protein sequence ID" value="KKR91140.1"/>
    <property type="molecule type" value="Genomic_DNA"/>
</dbReference>
<proteinExistence type="predicted"/>